<evidence type="ECO:0000313" key="11">
    <source>
        <dbReference type="EMBL" id="MET3110476.1"/>
    </source>
</evidence>
<keyword evidence="9" id="KW-0812">Transmembrane</keyword>
<dbReference type="SUPFAM" id="SSF53328">
    <property type="entry name" value="Formyltransferase"/>
    <property type="match status" value="1"/>
</dbReference>
<sequence length="255" mass="29231">MSNIIMICGAGDETNYIYNHVTKEFDVSKVYIVGDVSRKTFLKRRIKKLGLFKVIGQILFVLYTKLYLRKRSKKRVEEIRREYGLDTTEIPQEKVEYIDSVNSDRMEQVLEESNADLVIINGTPIIKSHILDAIDVHFLNIHVGINPKYRGVHGGYWALYNGEENLAGVTTHLVDAGIDTGTVLDQRTIKVTGKDNFLTYTHLQVAAALKNYNDIVRSILEGNMKFVEPLTDESAIWSHPTLWGYMYGRIFRKVK</sequence>
<dbReference type="Proteomes" id="UP001549019">
    <property type="component" value="Unassembled WGS sequence"/>
</dbReference>
<name>A0ABV2E842_9STAP</name>
<gene>
    <name evidence="11" type="ORF">ABHD89_000864</name>
</gene>
<dbReference type="PROSITE" id="PS00373">
    <property type="entry name" value="GART"/>
    <property type="match status" value="1"/>
</dbReference>
<evidence type="ECO:0000256" key="5">
    <source>
        <dbReference type="ARBA" id="ARBA00038440"/>
    </source>
</evidence>
<evidence type="ECO:0000259" key="10">
    <source>
        <dbReference type="Pfam" id="PF00551"/>
    </source>
</evidence>
<dbReference type="EC" id="2.1.2.2" evidence="2"/>
<dbReference type="Pfam" id="PF00551">
    <property type="entry name" value="Formyl_trans_N"/>
    <property type="match status" value="1"/>
</dbReference>
<dbReference type="RefSeq" id="WP_230820266.1">
    <property type="nucleotide sequence ID" value="NZ_JAJNCU010000001.1"/>
</dbReference>
<keyword evidence="4" id="KW-0658">Purine biosynthesis</keyword>
<evidence type="ECO:0000313" key="12">
    <source>
        <dbReference type="Proteomes" id="UP001549019"/>
    </source>
</evidence>
<reference evidence="11 12" key="1">
    <citation type="submission" date="2024-05" db="EMBL/GenBank/DDBJ databases">
        <title>Genomic Encyclopedia of Type Strains, Phase IV (KMG-IV): sequencing the most valuable type-strain genomes for metagenomic binning, comparative biology and taxonomic classification.</title>
        <authorList>
            <person name="Goeker M."/>
        </authorList>
    </citation>
    <scope>NUCLEOTIDE SEQUENCE [LARGE SCALE GENOMIC DNA]</scope>
    <source>
        <strain evidence="11 12">DSM 25286</strain>
    </source>
</reference>
<dbReference type="PANTHER" id="PTHR43369">
    <property type="entry name" value="PHOSPHORIBOSYLGLYCINAMIDE FORMYLTRANSFERASE"/>
    <property type="match status" value="1"/>
</dbReference>
<organism evidence="11 12">
    <name type="scientific">Salinicoccus halitifaciens</name>
    <dbReference type="NCBI Taxonomy" id="1073415"/>
    <lineage>
        <taxon>Bacteria</taxon>
        <taxon>Bacillati</taxon>
        <taxon>Bacillota</taxon>
        <taxon>Bacilli</taxon>
        <taxon>Bacillales</taxon>
        <taxon>Staphylococcaceae</taxon>
        <taxon>Salinicoccus</taxon>
    </lineage>
</organism>
<feature type="transmembrane region" description="Helical" evidence="9">
    <location>
        <begin position="49"/>
        <end position="68"/>
    </location>
</feature>
<comment type="caution">
    <text evidence="11">The sequence shown here is derived from an EMBL/GenBank/DDBJ whole genome shotgun (WGS) entry which is preliminary data.</text>
</comment>
<dbReference type="CDD" id="cd08653">
    <property type="entry name" value="FMT_core_like_3"/>
    <property type="match status" value="1"/>
</dbReference>
<evidence type="ECO:0000256" key="2">
    <source>
        <dbReference type="ARBA" id="ARBA00012254"/>
    </source>
</evidence>
<accession>A0ABV2E842</accession>
<dbReference type="PANTHER" id="PTHR43369:SF2">
    <property type="entry name" value="PHOSPHORIBOSYLGLYCINAMIDE FORMYLTRANSFERASE"/>
    <property type="match status" value="1"/>
</dbReference>
<dbReference type="Gene3D" id="3.40.50.170">
    <property type="entry name" value="Formyl transferase, N-terminal domain"/>
    <property type="match status" value="1"/>
</dbReference>
<evidence type="ECO:0000256" key="7">
    <source>
        <dbReference type="ARBA" id="ARBA00041682"/>
    </source>
</evidence>
<feature type="domain" description="Formyl transferase N-terminal" evidence="10">
    <location>
        <begin position="100"/>
        <end position="197"/>
    </location>
</feature>
<dbReference type="EMBL" id="JBDZDV010000001">
    <property type="protein sequence ID" value="MET3110476.1"/>
    <property type="molecule type" value="Genomic_DNA"/>
</dbReference>
<evidence type="ECO:0000256" key="1">
    <source>
        <dbReference type="ARBA" id="ARBA00005054"/>
    </source>
</evidence>
<dbReference type="InterPro" id="IPR036477">
    <property type="entry name" value="Formyl_transf_N_sf"/>
</dbReference>
<evidence type="ECO:0000256" key="3">
    <source>
        <dbReference type="ARBA" id="ARBA00022679"/>
    </source>
</evidence>
<keyword evidence="3" id="KW-0808">Transferase</keyword>
<proteinExistence type="inferred from homology"/>
<evidence type="ECO:0000256" key="8">
    <source>
        <dbReference type="ARBA" id="ARBA00047664"/>
    </source>
</evidence>
<comment type="catalytic activity">
    <reaction evidence="8">
        <text>N(1)-(5-phospho-beta-D-ribosyl)glycinamide + (6R)-10-formyltetrahydrofolate = N(2)-formyl-N(1)-(5-phospho-beta-D-ribosyl)glycinamide + (6S)-5,6,7,8-tetrahydrofolate + H(+)</text>
        <dbReference type="Rhea" id="RHEA:15053"/>
        <dbReference type="ChEBI" id="CHEBI:15378"/>
        <dbReference type="ChEBI" id="CHEBI:57453"/>
        <dbReference type="ChEBI" id="CHEBI:143788"/>
        <dbReference type="ChEBI" id="CHEBI:147286"/>
        <dbReference type="ChEBI" id="CHEBI:195366"/>
        <dbReference type="EC" id="2.1.2.2"/>
    </reaction>
</comment>
<protein>
    <recommendedName>
        <fullName evidence="2">phosphoribosylglycinamide formyltransferase 1</fullName>
        <ecNumber evidence="2">2.1.2.2</ecNumber>
    </recommendedName>
    <alternativeName>
        <fullName evidence="7">5'-phosphoribosylglycinamide transformylase</fullName>
    </alternativeName>
    <alternativeName>
        <fullName evidence="6">GAR transformylase</fullName>
    </alternativeName>
</protein>
<keyword evidence="12" id="KW-1185">Reference proteome</keyword>
<evidence type="ECO:0000256" key="6">
    <source>
        <dbReference type="ARBA" id="ARBA00041324"/>
    </source>
</evidence>
<evidence type="ECO:0000256" key="9">
    <source>
        <dbReference type="SAM" id="Phobius"/>
    </source>
</evidence>
<comment type="similarity">
    <text evidence="5">Belongs to the GART family.</text>
</comment>
<keyword evidence="9" id="KW-0472">Membrane</keyword>
<dbReference type="InterPro" id="IPR002376">
    <property type="entry name" value="Formyl_transf_N"/>
</dbReference>
<comment type="pathway">
    <text evidence="1">Purine metabolism; IMP biosynthesis via de novo pathway; N(2)-formyl-N(1)-(5-phospho-D-ribosyl)glycinamide from N(1)-(5-phospho-D-ribosyl)glycinamide (10-formyl THF route): step 1/1.</text>
</comment>
<evidence type="ECO:0000256" key="4">
    <source>
        <dbReference type="ARBA" id="ARBA00022755"/>
    </source>
</evidence>
<keyword evidence="9" id="KW-1133">Transmembrane helix</keyword>
<dbReference type="InterPro" id="IPR001555">
    <property type="entry name" value="GART_AS"/>
</dbReference>